<proteinExistence type="predicted"/>
<gene>
    <name evidence="2" type="ORF">BTW07_07615</name>
</gene>
<dbReference type="EMBL" id="MSDO01000009">
    <property type="protein sequence ID" value="OLO04668.1"/>
    <property type="molecule type" value="Genomic_DNA"/>
</dbReference>
<dbReference type="Pfam" id="PF07883">
    <property type="entry name" value="Cupin_2"/>
    <property type="match status" value="1"/>
</dbReference>
<dbReference type="STRING" id="404433.BTW07_07615"/>
<keyword evidence="3" id="KW-1185">Reference proteome</keyword>
<dbReference type="OrthoDB" id="9800684at2"/>
<dbReference type="Gene3D" id="2.60.120.10">
    <property type="entry name" value="Jelly Rolls"/>
    <property type="match status" value="1"/>
</dbReference>
<dbReference type="CDD" id="cd06982">
    <property type="entry name" value="cupin_BauB-like"/>
    <property type="match status" value="1"/>
</dbReference>
<evidence type="ECO:0000313" key="2">
    <source>
        <dbReference type="EMBL" id="OLO04668.1"/>
    </source>
</evidence>
<dbReference type="RefSeq" id="WP_075569569.1">
    <property type="nucleotide sequence ID" value="NZ_MSDO01000009.1"/>
</dbReference>
<organism evidence="2 3">
    <name type="scientific">Salinicola socius</name>
    <dbReference type="NCBI Taxonomy" id="404433"/>
    <lineage>
        <taxon>Bacteria</taxon>
        <taxon>Pseudomonadati</taxon>
        <taxon>Pseudomonadota</taxon>
        <taxon>Gammaproteobacteria</taxon>
        <taxon>Oceanospirillales</taxon>
        <taxon>Halomonadaceae</taxon>
        <taxon>Salinicola</taxon>
    </lineage>
</organism>
<comment type="caution">
    <text evidence="2">The sequence shown here is derived from an EMBL/GenBank/DDBJ whole genome shotgun (WGS) entry which is preliminary data.</text>
</comment>
<name>A0A1Q8STF4_9GAMM</name>
<evidence type="ECO:0000259" key="1">
    <source>
        <dbReference type="Pfam" id="PF07883"/>
    </source>
</evidence>
<evidence type="ECO:0000313" key="3">
    <source>
        <dbReference type="Proteomes" id="UP000186878"/>
    </source>
</evidence>
<reference evidence="2 3" key="1">
    <citation type="submission" date="2016-12" db="EMBL/GenBank/DDBJ databases">
        <title>Draft genome sequences of strains Salinicola socius SMB35, Salinicola sp. MH3R3-1 and Chromohalobacter sp. SMB17 from the Verkhnekamsk potash mining region of Russia.</title>
        <authorList>
            <person name="Mavrodi D.V."/>
            <person name="Olsson B.E."/>
            <person name="Korsakova E.S."/>
            <person name="Pyankova A."/>
            <person name="Mavrodi O.V."/>
            <person name="Plotnikova E.G."/>
        </authorList>
    </citation>
    <scope>NUCLEOTIDE SEQUENCE [LARGE SCALE GENOMIC DNA]</scope>
    <source>
        <strain evidence="2 3">SMB35</strain>
    </source>
</reference>
<sequence length="96" mass="10843">MSASRPQAQPTVQIDNDRVVVTEWRFPPGAETGWHAHEHDYVVVPQSTGKLELETLDGHTFSTLEAGVSYYRDKGAEHNVVNANDFEFVFVEIEIK</sequence>
<protein>
    <submittedName>
        <fullName evidence="2">Cupin</fullName>
    </submittedName>
</protein>
<dbReference type="InterPro" id="IPR011051">
    <property type="entry name" value="RmlC_Cupin_sf"/>
</dbReference>
<dbReference type="InterPro" id="IPR014710">
    <property type="entry name" value="RmlC-like_jellyroll"/>
</dbReference>
<dbReference type="SUPFAM" id="SSF51182">
    <property type="entry name" value="RmlC-like cupins"/>
    <property type="match status" value="1"/>
</dbReference>
<dbReference type="AlphaFoldDB" id="A0A1Q8STF4"/>
<dbReference type="InterPro" id="IPR013096">
    <property type="entry name" value="Cupin_2"/>
</dbReference>
<feature type="domain" description="Cupin type-2" evidence="1">
    <location>
        <begin position="23"/>
        <end position="93"/>
    </location>
</feature>
<dbReference type="Proteomes" id="UP000186878">
    <property type="component" value="Unassembled WGS sequence"/>
</dbReference>
<accession>A0A1Q8STF4</accession>